<keyword evidence="14" id="KW-1185">Reference proteome</keyword>
<dbReference type="Pfam" id="PF02518">
    <property type="entry name" value="HATPase_c"/>
    <property type="match status" value="1"/>
</dbReference>
<dbReference type="PANTHER" id="PTHR24421">
    <property type="entry name" value="NITRATE/NITRITE SENSOR PROTEIN NARX-RELATED"/>
    <property type="match status" value="1"/>
</dbReference>
<evidence type="ECO:0000256" key="5">
    <source>
        <dbReference type="ARBA" id="ARBA00022741"/>
    </source>
</evidence>
<dbReference type="InterPro" id="IPR003594">
    <property type="entry name" value="HATPase_dom"/>
</dbReference>
<proteinExistence type="predicted"/>
<keyword evidence="7" id="KW-0067">ATP-binding</keyword>
<feature type="domain" description="Signal transduction histidine kinase subgroup 3 dimerisation and phosphoacceptor" evidence="11">
    <location>
        <begin position="221"/>
        <end position="286"/>
    </location>
</feature>
<evidence type="ECO:0000313" key="13">
    <source>
        <dbReference type="EMBL" id="MCO1659061.1"/>
    </source>
</evidence>
<keyword evidence="4" id="KW-0808">Transferase</keyword>
<keyword evidence="9" id="KW-1133">Transmembrane helix</keyword>
<dbReference type="Gene3D" id="1.20.5.1930">
    <property type="match status" value="1"/>
</dbReference>
<comment type="catalytic activity">
    <reaction evidence="1">
        <text>ATP + protein L-histidine = ADP + protein N-phospho-L-histidine.</text>
        <dbReference type="EC" id="2.7.13.3"/>
    </reaction>
</comment>
<dbReference type="PANTHER" id="PTHR24421:SF10">
    <property type="entry name" value="NITRATE_NITRITE SENSOR PROTEIN NARQ"/>
    <property type="match status" value="1"/>
</dbReference>
<dbReference type="EMBL" id="JAGSOV010000061">
    <property type="protein sequence ID" value="MCO1659061.1"/>
    <property type="molecule type" value="Genomic_DNA"/>
</dbReference>
<dbReference type="Proteomes" id="UP001165283">
    <property type="component" value="Unassembled WGS sequence"/>
</dbReference>
<dbReference type="CDD" id="cd16917">
    <property type="entry name" value="HATPase_UhpB-NarQ-NarX-like"/>
    <property type="match status" value="1"/>
</dbReference>
<evidence type="ECO:0000259" key="12">
    <source>
        <dbReference type="Pfam" id="PF13796"/>
    </source>
</evidence>
<feature type="domain" description="Putative sensor" evidence="12">
    <location>
        <begin position="14"/>
        <end position="187"/>
    </location>
</feature>
<evidence type="ECO:0000259" key="10">
    <source>
        <dbReference type="Pfam" id="PF02518"/>
    </source>
</evidence>
<dbReference type="InterPro" id="IPR025828">
    <property type="entry name" value="Put_sensor_dom"/>
</dbReference>
<evidence type="ECO:0000256" key="6">
    <source>
        <dbReference type="ARBA" id="ARBA00022777"/>
    </source>
</evidence>
<evidence type="ECO:0000256" key="1">
    <source>
        <dbReference type="ARBA" id="ARBA00000085"/>
    </source>
</evidence>
<evidence type="ECO:0000256" key="2">
    <source>
        <dbReference type="ARBA" id="ARBA00012438"/>
    </source>
</evidence>
<feature type="transmembrane region" description="Helical" evidence="9">
    <location>
        <begin position="109"/>
        <end position="136"/>
    </location>
</feature>
<protein>
    <recommendedName>
        <fullName evidence="2">histidine kinase</fullName>
        <ecNumber evidence="2">2.7.13.3</ecNumber>
    </recommendedName>
</protein>
<evidence type="ECO:0000256" key="9">
    <source>
        <dbReference type="SAM" id="Phobius"/>
    </source>
</evidence>
<dbReference type="SUPFAM" id="SSF55874">
    <property type="entry name" value="ATPase domain of HSP90 chaperone/DNA topoisomerase II/histidine kinase"/>
    <property type="match status" value="1"/>
</dbReference>
<evidence type="ECO:0000313" key="14">
    <source>
        <dbReference type="Proteomes" id="UP001165283"/>
    </source>
</evidence>
<evidence type="ECO:0000256" key="7">
    <source>
        <dbReference type="ARBA" id="ARBA00022840"/>
    </source>
</evidence>
<keyword evidence="3" id="KW-0597">Phosphoprotein</keyword>
<dbReference type="Pfam" id="PF13796">
    <property type="entry name" value="Sensor"/>
    <property type="match status" value="1"/>
</dbReference>
<dbReference type="InterPro" id="IPR036890">
    <property type="entry name" value="HATPase_C_sf"/>
</dbReference>
<accession>A0ABT1A812</accession>
<name>A0ABT1A812_9PSEU</name>
<dbReference type="RefSeq" id="WP_252443655.1">
    <property type="nucleotide sequence ID" value="NZ_JAGSOV010000061.1"/>
</dbReference>
<evidence type="ECO:0000256" key="3">
    <source>
        <dbReference type="ARBA" id="ARBA00022553"/>
    </source>
</evidence>
<evidence type="ECO:0000259" key="11">
    <source>
        <dbReference type="Pfam" id="PF07730"/>
    </source>
</evidence>
<dbReference type="Pfam" id="PF07730">
    <property type="entry name" value="HisKA_3"/>
    <property type="match status" value="1"/>
</dbReference>
<dbReference type="Gene3D" id="3.30.565.10">
    <property type="entry name" value="Histidine kinase-like ATPase, C-terminal domain"/>
    <property type="match status" value="1"/>
</dbReference>
<keyword evidence="5" id="KW-0547">Nucleotide-binding</keyword>
<feature type="transmembrane region" description="Helical" evidence="9">
    <location>
        <begin position="156"/>
        <end position="177"/>
    </location>
</feature>
<comment type="caution">
    <text evidence="13">The sequence shown here is derived from an EMBL/GenBank/DDBJ whole genome shotgun (WGS) entry which is preliminary data.</text>
</comment>
<keyword evidence="9" id="KW-0812">Transmembrane</keyword>
<evidence type="ECO:0000256" key="4">
    <source>
        <dbReference type="ARBA" id="ARBA00022679"/>
    </source>
</evidence>
<feature type="transmembrane region" description="Helical" evidence="9">
    <location>
        <begin position="38"/>
        <end position="56"/>
    </location>
</feature>
<sequence length="411" mass="42893">MLDRMHHRLAAARYLLVALVAAMATTFAPLLLLGATMTVVAGGAGFVLLPRALAALRTWAEWHRRRAGALLGTSVAGRPLPGTGAGPRWRRYTADPDVRRDLRWIVRAVASGLPAGLVTLVCVGDIVFTTLAAPVWWLFPTGTPLRLMLVVPITSWTAALLAPVQVLAVGALGWWAVPRLARWHARTCLAALAPSPQEAMAQRVDALTRSRADAVDSHAAELRRIERDLHDGTQARLVAIAMRLGVAREALAADPGAAATLLDEAHEGTEEAMAELRAVIRTIYPPILADRGLAGAVRALAARAGIPVRLEVDDPGRLPAPVEAAAYFVVSEGLSNASRHGGAAEATVRIARRGATLAVEIHDNGGGGADEARGSGLAGLRGRVAALDGAVTVASPAGGPTTVRAELPCGS</sequence>
<keyword evidence="8" id="KW-0902">Two-component regulatory system</keyword>
<keyword evidence="6" id="KW-0418">Kinase</keyword>
<feature type="transmembrane region" description="Helical" evidence="9">
    <location>
        <begin position="12"/>
        <end position="32"/>
    </location>
</feature>
<organism evidence="13 14">
    <name type="scientific">Pseudonocardia humida</name>
    <dbReference type="NCBI Taxonomy" id="2800819"/>
    <lineage>
        <taxon>Bacteria</taxon>
        <taxon>Bacillati</taxon>
        <taxon>Actinomycetota</taxon>
        <taxon>Actinomycetes</taxon>
        <taxon>Pseudonocardiales</taxon>
        <taxon>Pseudonocardiaceae</taxon>
        <taxon>Pseudonocardia</taxon>
    </lineage>
</organism>
<keyword evidence="9" id="KW-0472">Membrane</keyword>
<reference evidence="13" key="1">
    <citation type="submission" date="2021-04" db="EMBL/GenBank/DDBJ databases">
        <title>Pseudonocardia sp. nov., isolated from sandy soil of mangrove forest.</title>
        <authorList>
            <person name="Zan Z."/>
            <person name="Huang R."/>
            <person name="Liu W."/>
        </authorList>
    </citation>
    <scope>NUCLEOTIDE SEQUENCE</scope>
    <source>
        <strain evidence="13">S2-4</strain>
    </source>
</reference>
<evidence type="ECO:0000256" key="8">
    <source>
        <dbReference type="ARBA" id="ARBA00023012"/>
    </source>
</evidence>
<gene>
    <name evidence="13" type="ORF">KDL28_28725</name>
</gene>
<dbReference type="InterPro" id="IPR011712">
    <property type="entry name" value="Sig_transdc_His_kin_sub3_dim/P"/>
</dbReference>
<dbReference type="EC" id="2.7.13.3" evidence="2"/>
<feature type="domain" description="Histidine kinase/HSP90-like ATPase" evidence="10">
    <location>
        <begin position="325"/>
        <end position="409"/>
    </location>
</feature>
<dbReference type="InterPro" id="IPR050482">
    <property type="entry name" value="Sensor_HK_TwoCompSys"/>
</dbReference>